<name>A0A238FL43_9BASI</name>
<protein>
    <submittedName>
        <fullName evidence="2">BQ2448_4131 protein</fullName>
    </submittedName>
</protein>
<evidence type="ECO:0000313" key="2">
    <source>
        <dbReference type="EMBL" id="SCV72594.1"/>
    </source>
</evidence>
<accession>A0A238FL43</accession>
<reference evidence="3" key="1">
    <citation type="submission" date="2016-09" db="EMBL/GenBank/DDBJ databases">
        <authorList>
            <person name="Jeantristanb JTB J.-T."/>
            <person name="Ricardo R."/>
        </authorList>
    </citation>
    <scope>NUCLEOTIDE SEQUENCE [LARGE SCALE GENOMIC DNA]</scope>
</reference>
<organism evidence="2 3">
    <name type="scientific">Microbotryum intermedium</name>
    <dbReference type="NCBI Taxonomy" id="269621"/>
    <lineage>
        <taxon>Eukaryota</taxon>
        <taxon>Fungi</taxon>
        <taxon>Dikarya</taxon>
        <taxon>Basidiomycota</taxon>
        <taxon>Pucciniomycotina</taxon>
        <taxon>Microbotryomycetes</taxon>
        <taxon>Microbotryales</taxon>
        <taxon>Microbotryaceae</taxon>
        <taxon>Microbotryum</taxon>
    </lineage>
</organism>
<gene>
    <name evidence="2" type="ORF">BQ2448_4131</name>
</gene>
<dbReference type="EMBL" id="FMSP01000009">
    <property type="protein sequence ID" value="SCV72594.1"/>
    <property type="molecule type" value="Genomic_DNA"/>
</dbReference>
<feature type="chain" id="PRO_5012398731" evidence="1">
    <location>
        <begin position="21"/>
        <end position="151"/>
    </location>
</feature>
<dbReference type="Proteomes" id="UP000198372">
    <property type="component" value="Unassembled WGS sequence"/>
</dbReference>
<feature type="signal peptide" evidence="1">
    <location>
        <begin position="1"/>
        <end position="20"/>
    </location>
</feature>
<keyword evidence="1" id="KW-0732">Signal</keyword>
<evidence type="ECO:0000313" key="3">
    <source>
        <dbReference type="Proteomes" id="UP000198372"/>
    </source>
</evidence>
<keyword evidence="3" id="KW-1185">Reference proteome</keyword>
<dbReference type="AlphaFoldDB" id="A0A238FL43"/>
<sequence>MRSPLVALFVAFASVSVSNAQSSSTTPAAPATSAASASATSSSPIPFFTAPTIGSALPTGQSPIPGAVTSIINSAGAGNYTDTFVYTVPVETVSPTGNVTNVATGTASNLQPDPTNLQVVSVASTIKGSFSRSLSLTGALLLGVAGGMFLL</sequence>
<dbReference type="OrthoDB" id="10452663at2759"/>
<evidence type="ECO:0000256" key="1">
    <source>
        <dbReference type="SAM" id="SignalP"/>
    </source>
</evidence>
<proteinExistence type="predicted"/>